<keyword evidence="9" id="KW-1185">Reference proteome</keyword>
<feature type="active site" evidence="5">
    <location>
        <position position="255"/>
    </location>
</feature>
<dbReference type="EMBL" id="BSQG01000004">
    <property type="protein sequence ID" value="GLU48530.1"/>
    <property type="molecule type" value="Genomic_DNA"/>
</dbReference>
<evidence type="ECO:0000256" key="3">
    <source>
        <dbReference type="ARBA" id="ARBA00023027"/>
    </source>
</evidence>
<name>A0A9W6UJY0_9ACTN</name>
<comment type="subunit">
    <text evidence="1">Homotetramer.</text>
</comment>
<dbReference type="PROSITE" id="PS00687">
    <property type="entry name" value="ALDEHYDE_DEHYDR_GLU"/>
    <property type="match status" value="1"/>
</dbReference>
<dbReference type="PANTHER" id="PTHR43521:SF1">
    <property type="entry name" value="ALPHA-AMINOADIPIC SEMIALDEHYDE DEHYDROGENASE"/>
    <property type="match status" value="1"/>
</dbReference>
<dbReference type="InterPro" id="IPR016161">
    <property type="entry name" value="Ald_DH/histidinol_DH"/>
</dbReference>
<dbReference type="Gene3D" id="3.40.309.10">
    <property type="entry name" value="Aldehyde Dehydrogenase, Chain A, domain 2"/>
    <property type="match status" value="1"/>
</dbReference>
<evidence type="ECO:0000313" key="8">
    <source>
        <dbReference type="EMBL" id="GLU48530.1"/>
    </source>
</evidence>
<evidence type="ECO:0000256" key="4">
    <source>
        <dbReference type="ARBA" id="ARBA00024226"/>
    </source>
</evidence>
<keyword evidence="2 6" id="KW-0560">Oxidoreductase</keyword>
<comment type="caution">
    <text evidence="8">The sequence shown here is derived from an EMBL/GenBank/DDBJ whole genome shotgun (WGS) entry which is preliminary data.</text>
</comment>
<dbReference type="AlphaFoldDB" id="A0A9W6UJY0"/>
<dbReference type="EC" id="1.2.1.3" evidence="4"/>
<accession>A0A9W6UJY0</accession>
<dbReference type="Proteomes" id="UP001165092">
    <property type="component" value="Unassembled WGS sequence"/>
</dbReference>
<proteinExistence type="inferred from homology"/>
<feature type="domain" description="Aldehyde dehydrogenase" evidence="7">
    <location>
        <begin position="23"/>
        <end position="491"/>
    </location>
</feature>
<dbReference type="RefSeq" id="WP_285760002.1">
    <property type="nucleotide sequence ID" value="NZ_BSQG01000004.1"/>
</dbReference>
<evidence type="ECO:0000256" key="6">
    <source>
        <dbReference type="RuleBase" id="RU003345"/>
    </source>
</evidence>
<evidence type="ECO:0000256" key="1">
    <source>
        <dbReference type="ARBA" id="ARBA00011881"/>
    </source>
</evidence>
<dbReference type="PANTHER" id="PTHR43521">
    <property type="entry name" value="ALPHA-AMINOADIPIC SEMIALDEHYDE DEHYDROGENASE"/>
    <property type="match status" value="1"/>
</dbReference>
<dbReference type="InterPro" id="IPR044638">
    <property type="entry name" value="ALDH7A1-like"/>
</dbReference>
<dbReference type="Pfam" id="PF00171">
    <property type="entry name" value="Aldedh"/>
    <property type="match status" value="1"/>
</dbReference>
<dbReference type="Gene3D" id="3.40.605.10">
    <property type="entry name" value="Aldehyde Dehydrogenase, Chain A, domain 1"/>
    <property type="match status" value="1"/>
</dbReference>
<dbReference type="GO" id="GO:0004029">
    <property type="term" value="F:aldehyde dehydrogenase (NAD+) activity"/>
    <property type="evidence" value="ECO:0007669"/>
    <property type="project" value="UniProtKB-EC"/>
</dbReference>
<sequence>MTATPLTVSSVIAGEPAPGTAGTYLSTNPSRTEEVVAEVRLSGRADFTAACRAAKEAQATWARTPAPVRGQVIANFGDLVSANKEALAQIVTRDIGKTLAEARGEVQEIIDTAEFFRGEGRRLYGQTVPSEMPDKQLFTFRNPLGVAAIITAGNFPVAVPAWYIIPALLSGNAVVWKPAEYSAGCAWAFHELLVRAGAPRGVVNLVYAEGEETFAGLEQALDEGLVDKVGFTGSSAVGVRVGELCGRHLQNPCLELGGKNPMVITEDADLELAVEGALFSGFGTAGQRCTSLGTAIVHESVHDRFVELLAEAAGKAAVGDPTQDVLYGPMINERFAERYESYLGWIGDHHRVLGSTGTGRIGAANPREGFVGDAEAGLFYHPVILDGVRADDRVFREETFGPIIGVASYTRLEEAVELANLPGYGLSCSIYTTDPAKAFAYRAGIGAGMVSVNNSTSGAEAHLPFGGNGRSGNGGRLSGVWVLDQFTRWQSLNWDYSGRLQKAQMEGPQIEAQPDFRL</sequence>
<dbReference type="InterPro" id="IPR016163">
    <property type="entry name" value="Ald_DH_C"/>
</dbReference>
<dbReference type="InterPro" id="IPR029510">
    <property type="entry name" value="Ald_DH_CS_GLU"/>
</dbReference>
<reference evidence="8" key="1">
    <citation type="submission" date="2023-02" db="EMBL/GenBank/DDBJ databases">
        <title>Nocardiopsis ansamitocini NBRC 112285.</title>
        <authorList>
            <person name="Ichikawa N."/>
            <person name="Sato H."/>
            <person name="Tonouchi N."/>
        </authorList>
    </citation>
    <scope>NUCLEOTIDE SEQUENCE</scope>
    <source>
        <strain evidence="8">NBRC 112285</strain>
    </source>
</reference>
<evidence type="ECO:0000256" key="5">
    <source>
        <dbReference type="PROSITE-ProRule" id="PRU10007"/>
    </source>
</evidence>
<dbReference type="InterPro" id="IPR016162">
    <property type="entry name" value="Ald_DH_N"/>
</dbReference>
<dbReference type="SUPFAM" id="SSF53720">
    <property type="entry name" value="ALDH-like"/>
    <property type="match status" value="1"/>
</dbReference>
<gene>
    <name evidence="8" type="ORF">Nans01_28810</name>
</gene>
<protein>
    <recommendedName>
        <fullName evidence="4">aldehyde dehydrogenase (NAD(+))</fullName>
        <ecNumber evidence="4">1.2.1.3</ecNumber>
    </recommendedName>
</protein>
<organism evidence="8 9">
    <name type="scientific">Nocardiopsis ansamitocini</name>
    <dbReference type="NCBI Taxonomy" id="1670832"/>
    <lineage>
        <taxon>Bacteria</taxon>
        <taxon>Bacillati</taxon>
        <taxon>Actinomycetota</taxon>
        <taxon>Actinomycetes</taxon>
        <taxon>Streptosporangiales</taxon>
        <taxon>Nocardiopsidaceae</taxon>
        <taxon>Nocardiopsis</taxon>
    </lineage>
</organism>
<comment type="similarity">
    <text evidence="6">Belongs to the aldehyde dehydrogenase family.</text>
</comment>
<evidence type="ECO:0000313" key="9">
    <source>
        <dbReference type="Proteomes" id="UP001165092"/>
    </source>
</evidence>
<evidence type="ECO:0000256" key="2">
    <source>
        <dbReference type="ARBA" id="ARBA00023002"/>
    </source>
</evidence>
<dbReference type="InterPro" id="IPR015590">
    <property type="entry name" value="Aldehyde_DH_dom"/>
</dbReference>
<evidence type="ECO:0000259" key="7">
    <source>
        <dbReference type="Pfam" id="PF00171"/>
    </source>
</evidence>
<keyword evidence="3" id="KW-0520">NAD</keyword>